<dbReference type="Proteomes" id="UP000245657">
    <property type="component" value="Unassembled WGS sequence"/>
</dbReference>
<dbReference type="EMBL" id="QGMY01000011">
    <property type="protein sequence ID" value="PWR70558.1"/>
    <property type="molecule type" value="Genomic_DNA"/>
</dbReference>
<sequence length="205" mass="22711">MPDDTDTSRVIIRAYKGRSSTGINGLDLALEGGFIPGSSILLIGSATSGADRFARQFWSISPEKRSFFMIDGYLEEGMIDSRTMPCSDIFKGEGKGIIVDSLSTLIIREGIEPVLSGVSSCRQWISDSHDHAFFTLYRGLHELYNEILLIRLCDVVIELHEEMRGNEVIRALEVKKISGMQPPGRVLPFIVTEKGIELSTTSRVV</sequence>
<dbReference type="SUPFAM" id="SSF52540">
    <property type="entry name" value="P-loop containing nucleoside triphosphate hydrolases"/>
    <property type="match status" value="1"/>
</dbReference>
<evidence type="ECO:0000313" key="3">
    <source>
        <dbReference type="EMBL" id="PWR70558.1"/>
    </source>
</evidence>
<dbReference type="GO" id="GO:0005524">
    <property type="term" value="F:ATP binding"/>
    <property type="evidence" value="ECO:0007669"/>
    <property type="project" value="UniProtKB-KW"/>
</dbReference>
<keyword evidence="4" id="KW-1185">Reference proteome</keyword>
<proteinExistence type="predicted"/>
<gene>
    <name evidence="3" type="ORF">DK846_14285</name>
</gene>
<protein>
    <recommendedName>
        <fullName evidence="5">KaiC-like domain-containing protein</fullName>
    </recommendedName>
</protein>
<accession>A0A2V2N212</accession>
<dbReference type="PANTHER" id="PTHR43637">
    <property type="entry name" value="UPF0273 PROTEIN TM_0370"/>
    <property type="match status" value="1"/>
</dbReference>
<reference evidence="3 4" key="1">
    <citation type="submission" date="2018-05" db="EMBL/GenBank/DDBJ databases">
        <title>Draft genome of Methanospirillum lacunae Ki8-1.</title>
        <authorList>
            <person name="Dueholm M.S."/>
            <person name="Nielsen P.H."/>
            <person name="Bakmann L.F."/>
            <person name="Otzen D.E."/>
        </authorList>
    </citation>
    <scope>NUCLEOTIDE SEQUENCE [LARGE SCALE GENOMIC DNA]</scope>
    <source>
        <strain evidence="3 4">Ki8-1</strain>
    </source>
</reference>
<evidence type="ECO:0000256" key="2">
    <source>
        <dbReference type="ARBA" id="ARBA00022840"/>
    </source>
</evidence>
<dbReference type="GeneID" id="97547718"/>
<name>A0A2V2N212_9EURY</name>
<dbReference type="InterPro" id="IPR027417">
    <property type="entry name" value="P-loop_NTPase"/>
</dbReference>
<evidence type="ECO:0000313" key="4">
    <source>
        <dbReference type="Proteomes" id="UP000245657"/>
    </source>
</evidence>
<dbReference type="AlphaFoldDB" id="A0A2V2N212"/>
<dbReference type="OrthoDB" id="49590at2157"/>
<dbReference type="Gene3D" id="3.40.50.300">
    <property type="entry name" value="P-loop containing nucleotide triphosphate hydrolases"/>
    <property type="match status" value="2"/>
</dbReference>
<comment type="caution">
    <text evidence="3">The sequence shown here is derived from an EMBL/GenBank/DDBJ whole genome shotgun (WGS) entry which is preliminary data.</text>
</comment>
<evidence type="ECO:0000256" key="1">
    <source>
        <dbReference type="ARBA" id="ARBA00022741"/>
    </source>
</evidence>
<evidence type="ECO:0008006" key="5">
    <source>
        <dbReference type="Google" id="ProtNLM"/>
    </source>
</evidence>
<keyword evidence="2" id="KW-0067">ATP-binding</keyword>
<dbReference type="RefSeq" id="WP_109969647.1">
    <property type="nucleotide sequence ID" value="NZ_CP176093.1"/>
</dbReference>
<dbReference type="PANTHER" id="PTHR43637:SF3">
    <property type="entry name" value="FLAGELLA-RELATED PROTEIN H-RELATED"/>
    <property type="match status" value="1"/>
</dbReference>
<keyword evidence="1" id="KW-0547">Nucleotide-binding</keyword>
<organism evidence="3 4">
    <name type="scientific">Methanospirillum lacunae</name>
    <dbReference type="NCBI Taxonomy" id="668570"/>
    <lineage>
        <taxon>Archaea</taxon>
        <taxon>Methanobacteriati</taxon>
        <taxon>Methanobacteriota</taxon>
        <taxon>Stenosarchaea group</taxon>
        <taxon>Methanomicrobia</taxon>
        <taxon>Methanomicrobiales</taxon>
        <taxon>Methanospirillaceae</taxon>
        <taxon>Methanospirillum</taxon>
    </lineage>
</organism>